<dbReference type="InterPro" id="IPR000748">
    <property type="entry name" value="PsdUridine_synth_RsuA/RluB/E/F"/>
</dbReference>
<dbReference type="SUPFAM" id="SSF55120">
    <property type="entry name" value="Pseudouridine synthase"/>
    <property type="match status" value="1"/>
</dbReference>
<evidence type="ECO:0000256" key="5">
    <source>
        <dbReference type="RuleBase" id="RU003887"/>
    </source>
</evidence>
<proteinExistence type="inferred from homology"/>
<dbReference type="SUPFAM" id="SSF55174">
    <property type="entry name" value="Alpha-L RNA-binding motif"/>
    <property type="match status" value="1"/>
</dbReference>
<keyword evidence="3 5" id="KW-0413">Isomerase</keyword>
<evidence type="ECO:0000256" key="1">
    <source>
        <dbReference type="ARBA" id="ARBA00008348"/>
    </source>
</evidence>
<protein>
    <recommendedName>
        <fullName evidence="5">Pseudouridine synthase</fullName>
        <ecNumber evidence="5">5.4.99.-</ecNumber>
    </recommendedName>
</protein>
<dbReference type="GO" id="GO:0120159">
    <property type="term" value="F:rRNA pseudouridine synthase activity"/>
    <property type="evidence" value="ECO:0007669"/>
    <property type="project" value="UniProtKB-ARBA"/>
</dbReference>
<dbReference type="Gene3D" id="3.30.70.580">
    <property type="entry name" value="Pseudouridine synthase I, catalytic domain, N-terminal subdomain"/>
    <property type="match status" value="1"/>
</dbReference>
<dbReference type="EMBL" id="SMAG01000007">
    <property type="protein sequence ID" value="TCS93445.1"/>
    <property type="molecule type" value="Genomic_DNA"/>
</dbReference>
<dbReference type="PROSITE" id="PS50889">
    <property type="entry name" value="S4"/>
    <property type="match status" value="1"/>
</dbReference>
<dbReference type="CDD" id="cd00165">
    <property type="entry name" value="S4"/>
    <property type="match status" value="1"/>
</dbReference>
<dbReference type="InterPro" id="IPR042092">
    <property type="entry name" value="PsdUridine_s_RsuA/RluB/E/F_cat"/>
</dbReference>
<dbReference type="GO" id="GO:0005829">
    <property type="term" value="C:cytosol"/>
    <property type="evidence" value="ECO:0007669"/>
    <property type="project" value="UniProtKB-ARBA"/>
</dbReference>
<dbReference type="InterPro" id="IPR020094">
    <property type="entry name" value="TruA/RsuA/RluB/E/F_N"/>
</dbReference>
<dbReference type="PROSITE" id="PS01149">
    <property type="entry name" value="PSI_RSU"/>
    <property type="match status" value="1"/>
</dbReference>
<keyword evidence="2 4" id="KW-0694">RNA-binding</keyword>
<gene>
    <name evidence="7" type="ORF">EDD58_10793</name>
</gene>
<dbReference type="FunFam" id="3.30.70.1560:FF:000001">
    <property type="entry name" value="Pseudouridine synthase"/>
    <property type="match status" value="1"/>
</dbReference>
<dbReference type="Gene3D" id="3.30.70.1560">
    <property type="entry name" value="Alpha-L RNA-binding motif"/>
    <property type="match status" value="1"/>
</dbReference>
<evidence type="ECO:0000256" key="4">
    <source>
        <dbReference type="PROSITE-ProRule" id="PRU00182"/>
    </source>
</evidence>
<dbReference type="EC" id="5.4.99.-" evidence="5"/>
<dbReference type="RefSeq" id="WP_131925769.1">
    <property type="nucleotide sequence ID" value="NZ_SMAG01000007.1"/>
</dbReference>
<dbReference type="Pfam" id="PF01479">
    <property type="entry name" value="S4"/>
    <property type="match status" value="1"/>
</dbReference>
<dbReference type="InterPro" id="IPR018496">
    <property type="entry name" value="PsdUridine_synth_RsuA/RluB_CS"/>
</dbReference>
<dbReference type="OrthoDB" id="9807213at2"/>
<comment type="caution">
    <text evidence="7">The sequence shown here is derived from an EMBL/GenBank/DDBJ whole genome shotgun (WGS) entry which is preliminary data.</text>
</comment>
<dbReference type="FunFam" id="3.10.290.10:FF:000003">
    <property type="entry name" value="Pseudouridine synthase"/>
    <property type="match status" value="1"/>
</dbReference>
<dbReference type="InterPro" id="IPR036986">
    <property type="entry name" value="S4_RNA-bd_sf"/>
</dbReference>
<dbReference type="NCBIfam" id="TIGR00093">
    <property type="entry name" value="pseudouridine synthase"/>
    <property type="match status" value="1"/>
</dbReference>
<organism evidence="7 8">
    <name type="scientific">Hazenella coriacea</name>
    <dbReference type="NCBI Taxonomy" id="1179467"/>
    <lineage>
        <taxon>Bacteria</taxon>
        <taxon>Bacillati</taxon>
        <taxon>Bacillota</taxon>
        <taxon>Bacilli</taxon>
        <taxon>Bacillales</taxon>
        <taxon>Thermoactinomycetaceae</taxon>
        <taxon>Hazenella</taxon>
    </lineage>
</organism>
<keyword evidence="8" id="KW-1185">Reference proteome</keyword>
<accession>A0A4R3L3F4</accession>
<evidence type="ECO:0000259" key="6">
    <source>
        <dbReference type="SMART" id="SM00363"/>
    </source>
</evidence>
<evidence type="ECO:0000313" key="8">
    <source>
        <dbReference type="Proteomes" id="UP000294937"/>
    </source>
</evidence>
<dbReference type="AlphaFoldDB" id="A0A4R3L3F4"/>
<dbReference type="GO" id="GO:0000455">
    <property type="term" value="P:enzyme-directed rRNA pseudouridine synthesis"/>
    <property type="evidence" value="ECO:0007669"/>
    <property type="project" value="UniProtKB-ARBA"/>
</dbReference>
<dbReference type="Pfam" id="PF00849">
    <property type="entry name" value="PseudoU_synth_2"/>
    <property type="match status" value="1"/>
</dbReference>
<dbReference type="InterPro" id="IPR002942">
    <property type="entry name" value="S4_RNA-bd"/>
</dbReference>
<dbReference type="InterPro" id="IPR050343">
    <property type="entry name" value="RsuA_PseudoU_synthase"/>
</dbReference>
<evidence type="ECO:0000256" key="2">
    <source>
        <dbReference type="ARBA" id="ARBA00022884"/>
    </source>
</evidence>
<dbReference type="Gene3D" id="3.10.290.10">
    <property type="entry name" value="RNA-binding S4 domain"/>
    <property type="match status" value="1"/>
</dbReference>
<dbReference type="InterPro" id="IPR006145">
    <property type="entry name" value="PsdUridine_synth_RsuA/RluA"/>
</dbReference>
<comment type="similarity">
    <text evidence="1 5">Belongs to the pseudouridine synthase RsuA family.</text>
</comment>
<feature type="domain" description="RNA-binding S4" evidence="6">
    <location>
        <begin position="2"/>
        <end position="66"/>
    </location>
</feature>
<evidence type="ECO:0000256" key="3">
    <source>
        <dbReference type="ARBA" id="ARBA00023235"/>
    </source>
</evidence>
<name>A0A4R3L3F4_9BACL</name>
<reference evidence="7 8" key="1">
    <citation type="submission" date="2019-03" db="EMBL/GenBank/DDBJ databases">
        <title>Genomic Encyclopedia of Type Strains, Phase IV (KMG-IV): sequencing the most valuable type-strain genomes for metagenomic binning, comparative biology and taxonomic classification.</title>
        <authorList>
            <person name="Goeker M."/>
        </authorList>
    </citation>
    <scope>NUCLEOTIDE SEQUENCE [LARGE SCALE GENOMIC DNA]</scope>
    <source>
        <strain evidence="7 8">DSM 45707</strain>
    </source>
</reference>
<sequence length="237" mass="27245">MERLQKVMAQAGVASRRQCEELIRQGLVKVNGKTISELGFKVNPSIDQIEVKGKKVVSERKRTFLFYKPMMVITSMSDPQGREVVANYFRSISERVYPVGRLDYDTEGLLLMTNDGELANQLTHPRYEVNKKYVATIKGKPSQDEIQQLRKGVQLTDGWTAPAKVKLLKIDEQTSKVELMIHEGRNRQVRRMFEAIGYSVVHLARIQLGPLTLKGLKKGEYRELTLEEIRKLKEIRK</sequence>
<evidence type="ECO:0000313" key="7">
    <source>
        <dbReference type="EMBL" id="TCS93445.1"/>
    </source>
</evidence>
<dbReference type="SMART" id="SM00363">
    <property type="entry name" value="S4"/>
    <property type="match status" value="1"/>
</dbReference>
<dbReference type="PANTHER" id="PTHR47683:SF2">
    <property type="entry name" value="RNA-BINDING S4 DOMAIN-CONTAINING PROTEIN"/>
    <property type="match status" value="1"/>
</dbReference>
<dbReference type="InterPro" id="IPR020103">
    <property type="entry name" value="PsdUridine_synth_cat_dom_sf"/>
</dbReference>
<dbReference type="PANTHER" id="PTHR47683">
    <property type="entry name" value="PSEUDOURIDINE SYNTHASE FAMILY PROTEIN-RELATED"/>
    <property type="match status" value="1"/>
</dbReference>
<dbReference type="Proteomes" id="UP000294937">
    <property type="component" value="Unassembled WGS sequence"/>
</dbReference>
<dbReference type="GO" id="GO:0003723">
    <property type="term" value="F:RNA binding"/>
    <property type="evidence" value="ECO:0007669"/>
    <property type="project" value="UniProtKB-KW"/>
</dbReference>
<dbReference type="CDD" id="cd02870">
    <property type="entry name" value="PseudoU_synth_RsuA_like"/>
    <property type="match status" value="1"/>
</dbReference>